<dbReference type="Proteomes" id="UP000831019">
    <property type="component" value="Plasmid pDSM109990_a"/>
</dbReference>
<keyword evidence="1" id="KW-0812">Transmembrane</keyword>
<name>A0ABY3ZQC4_9RHOB</name>
<dbReference type="EMBL" id="CP085145">
    <property type="protein sequence ID" value="UOA16432.1"/>
    <property type="molecule type" value="Genomic_DNA"/>
</dbReference>
<organism evidence="2 3">
    <name type="scientific">Sulfitobacter dubius</name>
    <dbReference type="NCBI Taxonomy" id="218673"/>
    <lineage>
        <taxon>Bacteria</taxon>
        <taxon>Pseudomonadati</taxon>
        <taxon>Pseudomonadota</taxon>
        <taxon>Alphaproteobacteria</taxon>
        <taxon>Rhodobacterales</taxon>
        <taxon>Roseobacteraceae</taxon>
        <taxon>Sulfitobacter</taxon>
    </lineage>
</organism>
<keyword evidence="1" id="KW-1133">Transmembrane helix</keyword>
<keyword evidence="3" id="KW-1185">Reference proteome</keyword>
<keyword evidence="1" id="KW-0472">Membrane</keyword>
<sequence>MGGLNLEGLMFLTFTDGYFARTLAPRAEALQEVLGGGEFPLLTAAYVDFGPLLGALFLALVGFVIRRIFIRSRTSLGFAVAYAQIGASLMFSSHSVYFTHQNMLFSLALIAGLLKLVTRQEIPQPQPDLPFFRSRRRPRLHSPPLPDSLVRQVTLFTSQRRRPHATTPRHERA</sequence>
<protein>
    <submittedName>
        <fullName evidence="2">Uncharacterized protein</fullName>
    </submittedName>
</protein>
<evidence type="ECO:0000313" key="3">
    <source>
        <dbReference type="Proteomes" id="UP000831019"/>
    </source>
</evidence>
<accession>A0ABY3ZQC4</accession>
<proteinExistence type="predicted"/>
<reference evidence="3" key="1">
    <citation type="journal article" date="2022" name="Microorganisms">
        <title>Beyond the ABCs#Discovery of Three New Plasmid Types in Rhodobacterales (RepQ, RepY, RepW).</title>
        <authorList>
            <person name="Freese H.M."/>
            <person name="Ringel V."/>
            <person name="Overmann J."/>
            <person name="Petersen J."/>
        </authorList>
    </citation>
    <scope>NUCLEOTIDE SEQUENCE [LARGE SCALE GENOMIC DNA]</scope>
    <source>
        <strain evidence="3">DSM 109990</strain>
        <plasmid evidence="3">pDSM109990_a</plasmid>
    </source>
</reference>
<geneLocation type="plasmid" evidence="2 3">
    <name>pDSM109990_a</name>
</geneLocation>
<evidence type="ECO:0000313" key="2">
    <source>
        <dbReference type="EMBL" id="UOA16432.1"/>
    </source>
</evidence>
<gene>
    <name evidence="2" type="ORF">DSM109990_03302</name>
</gene>
<feature type="transmembrane region" description="Helical" evidence="1">
    <location>
        <begin position="49"/>
        <end position="69"/>
    </location>
</feature>
<keyword evidence="2" id="KW-0614">Plasmid</keyword>
<feature type="transmembrane region" description="Helical" evidence="1">
    <location>
        <begin position="76"/>
        <end position="97"/>
    </location>
</feature>
<evidence type="ECO:0000256" key="1">
    <source>
        <dbReference type="SAM" id="Phobius"/>
    </source>
</evidence>